<keyword evidence="1" id="KW-0812">Transmembrane</keyword>
<keyword evidence="1" id="KW-1133">Transmembrane helix</keyword>
<dbReference type="EMBL" id="CP050292">
    <property type="protein sequence ID" value="QND73623.1"/>
    <property type="molecule type" value="Genomic_DNA"/>
</dbReference>
<protein>
    <submittedName>
        <fullName evidence="2">Uncharacterized protein</fullName>
    </submittedName>
</protein>
<proteinExistence type="predicted"/>
<evidence type="ECO:0000313" key="3">
    <source>
        <dbReference type="Proteomes" id="UP000515291"/>
    </source>
</evidence>
<dbReference type="KEGG" id="trb:HB776_22285"/>
<evidence type="ECO:0000313" key="2">
    <source>
        <dbReference type="EMBL" id="QND73623.1"/>
    </source>
</evidence>
<gene>
    <name evidence="2" type="ORF">HB776_22285</name>
</gene>
<reference evidence="3" key="1">
    <citation type="journal article" date="2020" name="Mol. Plant Microbe">
        <title>Rhizobial microsymbionts of the narrowly endemic Oxytropis species growing in Kamchatka are characterized by significant genetic diversity and possess a set of genes that are associated with T3SS and T6SS secretion systems and can affect the development of symbiosis.</title>
        <authorList>
            <person name="Safronova V."/>
            <person name="Guro P."/>
            <person name="Sazanova A."/>
            <person name="Kuznetsova I."/>
            <person name="Belimov A."/>
            <person name="Yakubov V."/>
            <person name="Chirak E."/>
            <person name="Afonin A."/>
            <person name="Gogolev Y."/>
            <person name="Andronov E."/>
            <person name="Tikhonovich I."/>
        </authorList>
    </citation>
    <scope>NUCLEOTIDE SEQUENCE [LARGE SCALE GENOMIC DNA]</scope>
    <source>
        <strain evidence="3">581</strain>
    </source>
</reference>
<dbReference type="AlphaFoldDB" id="A0A7G6U3P1"/>
<accession>A0A7G6U3P1</accession>
<feature type="transmembrane region" description="Helical" evidence="1">
    <location>
        <begin position="55"/>
        <end position="76"/>
    </location>
</feature>
<organism evidence="2 3">
    <name type="scientific">Tardiphaga robiniae</name>
    <dbReference type="NCBI Taxonomy" id="943830"/>
    <lineage>
        <taxon>Bacteria</taxon>
        <taxon>Pseudomonadati</taxon>
        <taxon>Pseudomonadota</taxon>
        <taxon>Alphaproteobacteria</taxon>
        <taxon>Hyphomicrobiales</taxon>
        <taxon>Nitrobacteraceae</taxon>
        <taxon>Tardiphaga</taxon>
    </lineage>
</organism>
<evidence type="ECO:0000256" key="1">
    <source>
        <dbReference type="SAM" id="Phobius"/>
    </source>
</evidence>
<dbReference type="RefSeq" id="WP_184512296.1">
    <property type="nucleotide sequence ID" value="NZ_CP050292.1"/>
</dbReference>
<keyword evidence="1" id="KW-0472">Membrane</keyword>
<sequence>MQHDGADKGDGRIDCDKAQLTDARGHGGATLLRVSARVDAESSRGSVRHAQQRHIGIFTLFILYTHRVWSVAALFLNC</sequence>
<dbReference type="Proteomes" id="UP000515291">
    <property type="component" value="Chromosome"/>
</dbReference>
<name>A0A7G6U3P1_9BRAD</name>